<evidence type="ECO:0000313" key="1">
    <source>
        <dbReference type="EMBL" id="KAJ9662934.1"/>
    </source>
</evidence>
<accession>A0ACC3AI14</accession>
<comment type="caution">
    <text evidence="1">The sequence shown here is derived from an EMBL/GenBank/DDBJ whole genome shotgun (WGS) entry which is preliminary data.</text>
</comment>
<protein>
    <submittedName>
        <fullName evidence="1">Sister chromatid cohesion protein 2</fullName>
    </submittedName>
</protein>
<name>A0ACC3AI14_9EURO</name>
<reference evidence="1" key="1">
    <citation type="submission" date="2022-10" db="EMBL/GenBank/DDBJ databases">
        <title>Culturing micro-colonial fungi from biological soil crusts in the Mojave desert and describing Neophaeococcomyces mojavensis, and introducing the new genera and species Taxawa tesnikishii.</title>
        <authorList>
            <person name="Kurbessoian T."/>
            <person name="Stajich J.E."/>
        </authorList>
    </citation>
    <scope>NUCLEOTIDE SEQUENCE</scope>
    <source>
        <strain evidence="1">JES_112</strain>
    </source>
</reference>
<proteinExistence type="predicted"/>
<gene>
    <name evidence="1" type="primary">SCC2</name>
    <name evidence="1" type="ORF">H2198_001162</name>
</gene>
<dbReference type="Proteomes" id="UP001172386">
    <property type="component" value="Unassembled WGS sequence"/>
</dbReference>
<sequence>MQSGHSQILVNVPLTPSSKTQPYTMTTLSADKALQFTPFTTCLLPVHDRISIPEVCRAQENGKVSKAGERRDAQTIFHEQSVAQVKNHLGLLLNKEALSTGVINFRKPPTRPIHSDAGKQEDSPADLGLSKLARSVLNMTNFDYHYPSPTSPKSSRRAKPEKVVLNAPPPPAPVPAQPKSSEHRVNTNGQQISQIYSETKPKHSGIVVQVPPPPPEYKKDDYVVVSGSPKRRKTSHDQEELLQARSQKQLSDNALQDFQDMLGDIFEGQDLIDSSGGVILNPKSLEFFEAFENEADGGLSLNLRTLERLRTSMKKLLHLQRLRDVSVEHLRRLKDICELSIETGKTIDVRISCDPSNEEQGQWAARLSRANNSICCAIVFAYIVIGNPQKEELLSNEMLSYTSHMLENVLDNCVTPVVEARPDTQDNSAFHQASTSRESLKQLLESCRKLLDLMATVCIDVKGGDTCVNTIEFLAARLIFVQNGSSEKNSVLGLQVYEKFRKSAMATLSRIYARFPNERRVILDEILSSLDKLPSNSRSARQFRLGDGKSIQLISALFMQLVQTTAMHSPALASRKRRPTTRRKTTRDSDDEEMADGDDAAVDEDEEDAPNNHDSLSKLDSKVDELYNAAARSAQDIIAFLVAKASGTTKTGDSPYRGILDLLVEDLITVLPSYDWPSAEMLLRYLAARFLDLAKNEKAASVKNMALESLGVMGSAISNLRASLPHAVSSIKKNGQAVTSETTLELIRLGDMYMQHATIAGQDLVASRGPFALVASYLNSSTNFTTLQQQSARSYFVAHFGKLISFTLNSPSGEQFRGQLEEVTQLVLQLMIATDSDVKTVGERPSEEESRMAYLLCILNLAFCRRLEDIVKTLSSSFSSDQAQVRSRSLKSVAGILETDSSLLDRDASIADDIFRCASDDSAMVRDSALSLIARFIVPRKALESKAIKRLLECAADEKVGVSKRAIGHLKEIHLQERRDNVKEAIARKILERLNDHEESIATLAEQTLEDVWIKPVVALVQGDENGAATNVAVQDLASHLMACVAPAPETYLPVLKKFFASLLHSERKSSSSSQRLCSKLVQALFDQIISSEKTQAPLLVLTALAEANPKLMPPSQLAKLKNYLSDFKTDLDLFMFRSAVGIFYHVLPDLSDSHKTLLKAIQDDLILSLTKLGRRPELDAVTKCLSIIDGILQNTERLIKFTKSIFRQISAGLQAHQLVRILRIAGALAKHIDLDKRAADFAKDEPVLKISSISAHFVKTILPHVSSAQPEVRQIALESLGSVCQASPAQFNNAQVRKKFFEMMELDCRSSDAATNSTNFQLKSTVLKVFEELYATRSASKEKSDKSEEGKVQGLKQMGGDAKLRDQDSAISAITMDIVERTTNIVMSETTDVALSAAKTLASISHQGLIHPKQCLGSFVAIGTNRDLQLATVGHRAQQLLHEQHESHCEREYMSAIQQAFTYQRSIGESTCGAVQPGHRAKLFQCFNIITVSNTKSVKRFLSGLVSRTIFDTGNSETPNVSLDHVHFTKFIMQNLAFFEYKKLDELLHLMLQLEMTYPTSGAELAQAIESAQQQYPDLVARQEAAEFGQIGDATNIIEMKTTDPALILALKRLAPAAACLLLLIETKSYLRRQYGVLDVRQAIANSKQAKDTTKAPTKVHGITGEKFWNKSNEIVAALEDDIAAMGVCKDFVVAMNEEERLETLDEQPLTTEPIEMNGSGSVHLKVATPGGRKRKLSASVATTPTKKSKGRPKKVQRRSSSVSSRDDPEADY</sequence>
<evidence type="ECO:0000313" key="2">
    <source>
        <dbReference type="Proteomes" id="UP001172386"/>
    </source>
</evidence>
<keyword evidence="2" id="KW-1185">Reference proteome</keyword>
<dbReference type="EMBL" id="JAPDRQ010000012">
    <property type="protein sequence ID" value="KAJ9662934.1"/>
    <property type="molecule type" value="Genomic_DNA"/>
</dbReference>
<organism evidence="1 2">
    <name type="scientific">Neophaeococcomyces mojaviensis</name>
    <dbReference type="NCBI Taxonomy" id="3383035"/>
    <lineage>
        <taxon>Eukaryota</taxon>
        <taxon>Fungi</taxon>
        <taxon>Dikarya</taxon>
        <taxon>Ascomycota</taxon>
        <taxon>Pezizomycotina</taxon>
        <taxon>Eurotiomycetes</taxon>
        <taxon>Chaetothyriomycetidae</taxon>
        <taxon>Chaetothyriales</taxon>
        <taxon>Chaetothyriales incertae sedis</taxon>
        <taxon>Neophaeococcomyces</taxon>
    </lineage>
</organism>